<feature type="chain" id="PRO_5038008106" description="Bacteroides conjugative transposon TraN protein" evidence="1">
    <location>
        <begin position="18"/>
        <end position="276"/>
    </location>
</feature>
<organism evidence="2 3">
    <name type="scientific">Salinimicrobium marinum</name>
    <dbReference type="NCBI Taxonomy" id="680283"/>
    <lineage>
        <taxon>Bacteria</taxon>
        <taxon>Pseudomonadati</taxon>
        <taxon>Bacteroidota</taxon>
        <taxon>Flavobacteriia</taxon>
        <taxon>Flavobacteriales</taxon>
        <taxon>Flavobacteriaceae</taxon>
        <taxon>Salinimicrobium</taxon>
    </lineage>
</organism>
<dbReference type="AlphaFoldDB" id="A0A918SCQ0"/>
<keyword evidence="3" id="KW-1185">Reference proteome</keyword>
<proteinExistence type="predicted"/>
<dbReference type="EMBL" id="BMXB01000003">
    <property type="protein sequence ID" value="GHA32999.1"/>
    <property type="molecule type" value="Genomic_DNA"/>
</dbReference>
<accession>A0A918SCQ0</accession>
<sequence>MKKILFIVLIVSHNVFAQHNKVLDTIFANEKHNVSLFFPSQVRQGIVGATNYTFSFNEENPQYFGLLKALPGKDSSLLVLTSDGQIYSWYVKYKEHLPQLNYFVKPTASIGNEIPVLDEQNIAKEEVAIANDQKVLKDSTAKLNYFQKLSQYYLNTSTGHLKSSRKDRLKLSVKDLINYRRETYIVFELENRSEIDFEVNYLNVYLTQGNKKRNASYQKLLTNPLFKLNFPEIIRHHQKKIFVYVLPKFTVGENQRIEVEVREKRGSRYLDLKFRG</sequence>
<keyword evidence="1" id="KW-0732">Signal</keyword>
<evidence type="ECO:0000313" key="2">
    <source>
        <dbReference type="EMBL" id="GHA32999.1"/>
    </source>
</evidence>
<evidence type="ECO:0000256" key="1">
    <source>
        <dbReference type="SAM" id="SignalP"/>
    </source>
</evidence>
<feature type="signal peptide" evidence="1">
    <location>
        <begin position="1"/>
        <end position="17"/>
    </location>
</feature>
<reference evidence="2" key="2">
    <citation type="submission" date="2020-09" db="EMBL/GenBank/DDBJ databases">
        <authorList>
            <person name="Sun Q."/>
            <person name="Kim S."/>
        </authorList>
    </citation>
    <scope>NUCLEOTIDE SEQUENCE</scope>
    <source>
        <strain evidence="2">KCTC 12719</strain>
    </source>
</reference>
<comment type="caution">
    <text evidence="2">The sequence shown here is derived from an EMBL/GenBank/DDBJ whole genome shotgun (WGS) entry which is preliminary data.</text>
</comment>
<evidence type="ECO:0000313" key="3">
    <source>
        <dbReference type="Proteomes" id="UP000610456"/>
    </source>
</evidence>
<dbReference type="InterPro" id="IPR022298">
    <property type="entry name" value="Conjug_transposon_TraN"/>
</dbReference>
<protein>
    <recommendedName>
        <fullName evidence="4">Bacteroides conjugative transposon TraN protein</fullName>
    </recommendedName>
</protein>
<gene>
    <name evidence="2" type="ORF">GCM10007103_13060</name>
</gene>
<dbReference type="Proteomes" id="UP000610456">
    <property type="component" value="Unassembled WGS sequence"/>
</dbReference>
<reference evidence="2" key="1">
    <citation type="journal article" date="2014" name="Int. J. Syst. Evol. Microbiol.">
        <title>Complete genome sequence of Corynebacterium casei LMG S-19264T (=DSM 44701T), isolated from a smear-ripened cheese.</title>
        <authorList>
            <consortium name="US DOE Joint Genome Institute (JGI-PGF)"/>
            <person name="Walter F."/>
            <person name="Albersmeier A."/>
            <person name="Kalinowski J."/>
            <person name="Ruckert C."/>
        </authorList>
    </citation>
    <scope>NUCLEOTIDE SEQUENCE</scope>
    <source>
        <strain evidence="2">KCTC 12719</strain>
    </source>
</reference>
<dbReference type="RefSeq" id="WP_189603918.1">
    <property type="nucleotide sequence ID" value="NZ_BMXB01000003.1"/>
</dbReference>
<dbReference type="Pfam" id="PF13595">
    <property type="entry name" value="DUF4138"/>
    <property type="match status" value="1"/>
</dbReference>
<name>A0A918SCQ0_9FLAO</name>
<evidence type="ECO:0008006" key="4">
    <source>
        <dbReference type="Google" id="ProtNLM"/>
    </source>
</evidence>